<dbReference type="InterPro" id="IPR036388">
    <property type="entry name" value="WH-like_DNA-bd_sf"/>
</dbReference>
<sequence>MPFEPIEPRRLFRRIAEQIAAMIARGDLPPGSRLPAERELAQRLNVSRPSVREALIALEIAGLVEVRGGSGVYVRNGAPEPVAQPADAPGPFDVLEARMVVEPECAARAARAEPAARAAVAEAFGRMAAARRAGRPDEDSDRAFHLAIAEAAGNTALARIVGGLWRDQTAPLASRLTDLAVSPARRRDNLAEHAAIATAIVAGDAAAARAAMRRHLSAVRRARLQGLEGA</sequence>
<evidence type="ECO:0000313" key="5">
    <source>
        <dbReference type="EMBL" id="PWS37996.1"/>
    </source>
</evidence>
<dbReference type="RefSeq" id="WP_109868618.1">
    <property type="nucleotide sequence ID" value="NZ_QGNA01000001.1"/>
</dbReference>
<organism evidence="5 6">
    <name type="scientific">Falsiroseomonas bella</name>
    <dbReference type="NCBI Taxonomy" id="2184016"/>
    <lineage>
        <taxon>Bacteria</taxon>
        <taxon>Pseudomonadati</taxon>
        <taxon>Pseudomonadota</taxon>
        <taxon>Alphaproteobacteria</taxon>
        <taxon>Acetobacterales</taxon>
        <taxon>Roseomonadaceae</taxon>
        <taxon>Falsiroseomonas</taxon>
    </lineage>
</organism>
<dbReference type="OrthoDB" id="7339934at2"/>
<evidence type="ECO:0000256" key="2">
    <source>
        <dbReference type="ARBA" id="ARBA00023125"/>
    </source>
</evidence>
<evidence type="ECO:0000256" key="1">
    <source>
        <dbReference type="ARBA" id="ARBA00023015"/>
    </source>
</evidence>
<dbReference type="PANTHER" id="PTHR43537">
    <property type="entry name" value="TRANSCRIPTIONAL REGULATOR, GNTR FAMILY"/>
    <property type="match status" value="1"/>
</dbReference>
<dbReference type="Proteomes" id="UP000245765">
    <property type="component" value="Unassembled WGS sequence"/>
</dbReference>
<dbReference type="AlphaFoldDB" id="A0A317FK68"/>
<name>A0A317FK68_9PROT</name>
<evidence type="ECO:0000259" key="4">
    <source>
        <dbReference type="PROSITE" id="PS50949"/>
    </source>
</evidence>
<accession>A0A317FK68</accession>
<keyword evidence="6" id="KW-1185">Reference proteome</keyword>
<dbReference type="InterPro" id="IPR011711">
    <property type="entry name" value="GntR_C"/>
</dbReference>
<evidence type="ECO:0000313" key="6">
    <source>
        <dbReference type="Proteomes" id="UP000245765"/>
    </source>
</evidence>
<dbReference type="PRINTS" id="PR00035">
    <property type="entry name" value="HTHGNTR"/>
</dbReference>
<dbReference type="GO" id="GO:0003677">
    <property type="term" value="F:DNA binding"/>
    <property type="evidence" value="ECO:0007669"/>
    <property type="project" value="UniProtKB-KW"/>
</dbReference>
<dbReference type="Gene3D" id="1.10.10.10">
    <property type="entry name" value="Winged helix-like DNA-binding domain superfamily/Winged helix DNA-binding domain"/>
    <property type="match status" value="1"/>
</dbReference>
<dbReference type="SUPFAM" id="SSF46785">
    <property type="entry name" value="Winged helix' DNA-binding domain"/>
    <property type="match status" value="1"/>
</dbReference>
<gene>
    <name evidence="5" type="ORF">DFH01_01400</name>
</gene>
<keyword evidence="1" id="KW-0805">Transcription regulation</keyword>
<comment type="caution">
    <text evidence="5">The sequence shown here is derived from an EMBL/GenBank/DDBJ whole genome shotgun (WGS) entry which is preliminary data.</text>
</comment>
<dbReference type="PANTHER" id="PTHR43537:SF5">
    <property type="entry name" value="UXU OPERON TRANSCRIPTIONAL REGULATOR"/>
    <property type="match status" value="1"/>
</dbReference>
<keyword evidence="3" id="KW-0804">Transcription</keyword>
<feature type="domain" description="HTH gntR-type" evidence="4">
    <location>
        <begin position="9"/>
        <end position="77"/>
    </location>
</feature>
<dbReference type="Gene3D" id="1.20.120.530">
    <property type="entry name" value="GntR ligand-binding domain-like"/>
    <property type="match status" value="1"/>
</dbReference>
<dbReference type="GO" id="GO:0003700">
    <property type="term" value="F:DNA-binding transcription factor activity"/>
    <property type="evidence" value="ECO:0007669"/>
    <property type="project" value="InterPro"/>
</dbReference>
<keyword evidence="2" id="KW-0238">DNA-binding</keyword>
<dbReference type="Pfam" id="PF00392">
    <property type="entry name" value="GntR"/>
    <property type="match status" value="1"/>
</dbReference>
<dbReference type="EMBL" id="QGNA01000001">
    <property type="protein sequence ID" value="PWS37996.1"/>
    <property type="molecule type" value="Genomic_DNA"/>
</dbReference>
<evidence type="ECO:0000256" key="3">
    <source>
        <dbReference type="ARBA" id="ARBA00023163"/>
    </source>
</evidence>
<dbReference type="PROSITE" id="PS50949">
    <property type="entry name" value="HTH_GNTR"/>
    <property type="match status" value="1"/>
</dbReference>
<dbReference type="InterPro" id="IPR036390">
    <property type="entry name" value="WH_DNA-bd_sf"/>
</dbReference>
<protein>
    <submittedName>
        <fullName evidence="5">FadR family transcriptional regulator</fullName>
    </submittedName>
</protein>
<reference evidence="6" key="1">
    <citation type="submission" date="2018-05" db="EMBL/GenBank/DDBJ databases">
        <authorList>
            <person name="Du Z."/>
            <person name="Wang X."/>
        </authorList>
    </citation>
    <scope>NUCLEOTIDE SEQUENCE [LARGE SCALE GENOMIC DNA]</scope>
    <source>
        <strain evidence="6">CQN31</strain>
    </source>
</reference>
<dbReference type="SMART" id="SM00895">
    <property type="entry name" value="FCD"/>
    <property type="match status" value="1"/>
</dbReference>
<proteinExistence type="predicted"/>
<dbReference type="Pfam" id="PF07729">
    <property type="entry name" value="FCD"/>
    <property type="match status" value="1"/>
</dbReference>
<dbReference type="InterPro" id="IPR000524">
    <property type="entry name" value="Tscrpt_reg_HTH_GntR"/>
</dbReference>
<dbReference type="CDD" id="cd07377">
    <property type="entry name" value="WHTH_GntR"/>
    <property type="match status" value="1"/>
</dbReference>
<dbReference type="InterPro" id="IPR008920">
    <property type="entry name" value="TF_FadR/GntR_C"/>
</dbReference>
<dbReference type="SUPFAM" id="SSF48008">
    <property type="entry name" value="GntR ligand-binding domain-like"/>
    <property type="match status" value="1"/>
</dbReference>
<dbReference type="SMART" id="SM00345">
    <property type="entry name" value="HTH_GNTR"/>
    <property type="match status" value="1"/>
</dbReference>